<dbReference type="PANTHER" id="PTHR48081">
    <property type="entry name" value="AB HYDROLASE SUPERFAMILY PROTEIN C4A8.06C"/>
    <property type="match status" value="1"/>
</dbReference>
<sequence>MRSWQSILFERYLIWRKTKQKFIDVQEMALFIEERRNEPAYELDEKFRVKHQITKNEWDGMLYYVLNENIDARKTIVYFHGGAYINDPLIFHWRYLVKLAERTQFRIIVPIYPKLPHFTHETLYEQLHTFYDMLCEKYEQPFIFMGDSAGGGIALAFAQDVMLQQKRCAEQVMLFSPWLDVSGEDPRYTEIEKIDPMLGLAGAQMLGKLWANTRDISHHLVSPLHGPLQNIGRITLFVGTGEMLLVDAHLLLEKAKKEGVDLIYFEYPKMNHVFPVFPIPEAKKVWKQLLPILLK</sequence>
<dbReference type="AlphaFoldDB" id="A0AAW9NSN9"/>
<organism evidence="3 4">
    <name type="scientific">Metasolibacillus meyeri</name>
    <dbReference type="NCBI Taxonomy" id="1071052"/>
    <lineage>
        <taxon>Bacteria</taxon>
        <taxon>Bacillati</taxon>
        <taxon>Bacillota</taxon>
        <taxon>Bacilli</taxon>
        <taxon>Bacillales</taxon>
        <taxon>Caryophanaceae</taxon>
        <taxon>Metasolibacillus</taxon>
    </lineage>
</organism>
<dbReference type="InterPro" id="IPR050300">
    <property type="entry name" value="GDXG_lipolytic_enzyme"/>
</dbReference>
<dbReference type="InterPro" id="IPR013094">
    <property type="entry name" value="AB_hydrolase_3"/>
</dbReference>
<dbReference type="Proteomes" id="UP001344888">
    <property type="component" value="Unassembled WGS sequence"/>
</dbReference>
<evidence type="ECO:0000313" key="4">
    <source>
        <dbReference type="Proteomes" id="UP001344888"/>
    </source>
</evidence>
<evidence type="ECO:0000313" key="3">
    <source>
        <dbReference type="EMBL" id="MEC1177203.1"/>
    </source>
</evidence>
<dbReference type="Gene3D" id="3.40.50.1820">
    <property type="entry name" value="alpha/beta hydrolase"/>
    <property type="match status" value="1"/>
</dbReference>
<reference evidence="3 4" key="1">
    <citation type="submission" date="2023-03" db="EMBL/GenBank/DDBJ databases">
        <title>Bacillus Genome Sequencing.</title>
        <authorList>
            <person name="Dunlap C."/>
        </authorList>
    </citation>
    <scope>NUCLEOTIDE SEQUENCE [LARGE SCALE GENOMIC DNA]</scope>
    <source>
        <strain evidence="3 4">B-59205</strain>
    </source>
</reference>
<feature type="domain" description="Alpha/beta hydrolase fold-3" evidence="2">
    <location>
        <begin position="76"/>
        <end position="274"/>
    </location>
</feature>
<accession>A0AAW9NSN9</accession>
<dbReference type="InterPro" id="IPR029058">
    <property type="entry name" value="AB_hydrolase_fold"/>
</dbReference>
<gene>
    <name evidence="3" type="ORF">P9B03_01790</name>
</gene>
<dbReference type="PANTHER" id="PTHR48081:SF8">
    <property type="entry name" value="ALPHA_BETA HYDROLASE FOLD-3 DOMAIN-CONTAINING PROTEIN-RELATED"/>
    <property type="match status" value="1"/>
</dbReference>
<dbReference type="SUPFAM" id="SSF53474">
    <property type="entry name" value="alpha/beta-Hydrolases"/>
    <property type="match status" value="1"/>
</dbReference>
<keyword evidence="4" id="KW-1185">Reference proteome</keyword>
<dbReference type="EMBL" id="JARSFG010000003">
    <property type="protein sequence ID" value="MEC1177203.1"/>
    <property type="molecule type" value="Genomic_DNA"/>
</dbReference>
<proteinExistence type="predicted"/>
<dbReference type="Pfam" id="PF07859">
    <property type="entry name" value="Abhydrolase_3"/>
    <property type="match status" value="1"/>
</dbReference>
<name>A0AAW9NSN9_9BACL</name>
<dbReference type="GO" id="GO:0016787">
    <property type="term" value="F:hydrolase activity"/>
    <property type="evidence" value="ECO:0007669"/>
    <property type="project" value="UniProtKB-KW"/>
</dbReference>
<evidence type="ECO:0000259" key="2">
    <source>
        <dbReference type="Pfam" id="PF07859"/>
    </source>
</evidence>
<comment type="caution">
    <text evidence="3">The sequence shown here is derived from an EMBL/GenBank/DDBJ whole genome shotgun (WGS) entry which is preliminary data.</text>
</comment>
<dbReference type="RefSeq" id="WP_326121456.1">
    <property type="nucleotide sequence ID" value="NZ_JARSFG010000003.1"/>
</dbReference>
<keyword evidence="1 3" id="KW-0378">Hydrolase</keyword>
<protein>
    <submittedName>
        <fullName evidence="3">Alpha/beta hydrolase</fullName>
    </submittedName>
</protein>
<evidence type="ECO:0000256" key="1">
    <source>
        <dbReference type="ARBA" id="ARBA00022801"/>
    </source>
</evidence>